<proteinExistence type="predicted"/>
<dbReference type="SUPFAM" id="SSF56672">
    <property type="entry name" value="DNA/RNA polymerases"/>
    <property type="match status" value="1"/>
</dbReference>
<gene>
    <name evidence="1" type="ORF">PHMEG_00029031</name>
</gene>
<sequence>MPLVGDFLTELENYLWFCSLDAASGLWAIMMTMRARITSAFICALRHFEWLRIPFGLKNAPMIYQSMINNALWGFVQSRGGWERYAERIKLAEGAAKRQRLIDDDSDFDLTTTRTKFDADRQASLELDRVLRMVNESIRRHRRSLVDDICFGGTIFDVCLDTLDKLLARFEECTISVSFIKSIFGQSKVDFLSHESSPEAIRADSKKMTAITKLPFLNCFVQDVAVYGAALYQLKEDDLFEGGDLDVAKMRFTALQRRVAEAPILRQFDTKKEVHIMLHTNEWALSAIFMQMHDANYILFVFADES</sequence>
<evidence type="ECO:0008006" key="3">
    <source>
        <dbReference type="Google" id="ProtNLM"/>
    </source>
</evidence>
<evidence type="ECO:0000313" key="2">
    <source>
        <dbReference type="Proteomes" id="UP000198211"/>
    </source>
</evidence>
<protein>
    <recommendedName>
        <fullName evidence="3">Reverse transcriptase</fullName>
    </recommendedName>
</protein>
<dbReference type="EMBL" id="NBNE01008076">
    <property type="protein sequence ID" value="OWY99890.1"/>
    <property type="molecule type" value="Genomic_DNA"/>
</dbReference>
<reference evidence="2" key="1">
    <citation type="submission" date="2017-03" db="EMBL/GenBank/DDBJ databases">
        <title>Phytopthora megakarya and P. palmivora, two closely related causual agents of cacao black pod achieved similar genome size and gene model numbers by different mechanisms.</title>
        <authorList>
            <person name="Ali S."/>
            <person name="Shao J."/>
            <person name="Larry D.J."/>
            <person name="Kronmiller B."/>
            <person name="Shen D."/>
            <person name="Strem M.D."/>
            <person name="Melnick R.L."/>
            <person name="Guiltinan M.J."/>
            <person name="Tyler B.M."/>
            <person name="Meinhardt L.W."/>
            <person name="Bailey B.A."/>
        </authorList>
    </citation>
    <scope>NUCLEOTIDE SEQUENCE [LARGE SCALE GENOMIC DNA]</scope>
    <source>
        <strain evidence="2">zdho120</strain>
    </source>
</reference>
<dbReference type="PANTHER" id="PTHR33064:SF37">
    <property type="entry name" value="RIBONUCLEASE H"/>
    <property type="match status" value="1"/>
</dbReference>
<dbReference type="InterPro" id="IPR043502">
    <property type="entry name" value="DNA/RNA_pol_sf"/>
</dbReference>
<dbReference type="Gene3D" id="3.10.10.10">
    <property type="entry name" value="HIV Type 1 Reverse Transcriptase, subunit A, domain 1"/>
    <property type="match status" value="1"/>
</dbReference>
<dbReference type="InterPro" id="IPR051320">
    <property type="entry name" value="Viral_Replic_Matur_Polypro"/>
</dbReference>
<accession>A0A225V305</accession>
<evidence type="ECO:0000313" key="1">
    <source>
        <dbReference type="EMBL" id="OWY99890.1"/>
    </source>
</evidence>
<dbReference type="PANTHER" id="PTHR33064">
    <property type="entry name" value="POL PROTEIN"/>
    <property type="match status" value="1"/>
</dbReference>
<dbReference type="OrthoDB" id="430238at2759"/>
<dbReference type="InterPro" id="IPR043128">
    <property type="entry name" value="Rev_trsase/Diguanyl_cyclase"/>
</dbReference>
<dbReference type="AlphaFoldDB" id="A0A225V305"/>
<keyword evidence="2" id="KW-1185">Reference proteome</keyword>
<comment type="caution">
    <text evidence="1">The sequence shown here is derived from an EMBL/GenBank/DDBJ whole genome shotgun (WGS) entry which is preliminary data.</text>
</comment>
<organism evidence="1 2">
    <name type="scientific">Phytophthora megakarya</name>
    <dbReference type="NCBI Taxonomy" id="4795"/>
    <lineage>
        <taxon>Eukaryota</taxon>
        <taxon>Sar</taxon>
        <taxon>Stramenopiles</taxon>
        <taxon>Oomycota</taxon>
        <taxon>Peronosporomycetes</taxon>
        <taxon>Peronosporales</taxon>
        <taxon>Peronosporaceae</taxon>
        <taxon>Phytophthora</taxon>
    </lineage>
</organism>
<dbReference type="Proteomes" id="UP000198211">
    <property type="component" value="Unassembled WGS sequence"/>
</dbReference>
<dbReference type="Gene3D" id="3.30.70.270">
    <property type="match status" value="2"/>
</dbReference>
<name>A0A225V305_9STRA</name>